<proteinExistence type="predicted"/>
<dbReference type="AlphaFoldDB" id="A0A645HBM6"/>
<dbReference type="EMBL" id="VSSQ01089791">
    <property type="protein sequence ID" value="MPN35926.1"/>
    <property type="molecule type" value="Genomic_DNA"/>
</dbReference>
<accession>A0A645HBM6</accession>
<feature type="region of interest" description="Disordered" evidence="1">
    <location>
        <begin position="1"/>
        <end position="22"/>
    </location>
</feature>
<comment type="caution">
    <text evidence="2">The sequence shown here is derived from an EMBL/GenBank/DDBJ whole genome shotgun (WGS) entry which is preliminary data.</text>
</comment>
<name>A0A645HBM6_9ZZZZ</name>
<sequence>MRPLNGNRRLLGTGHRSFRNDGGDGVLVDDLLLSLRGEDDDEGVEPCDVAAKLEAVHKKHGDGLSGALEIG</sequence>
<gene>
    <name evidence="2" type="ORF">SDC9_183429</name>
</gene>
<protein>
    <submittedName>
        <fullName evidence="2">Uncharacterized protein</fullName>
    </submittedName>
</protein>
<reference evidence="2" key="1">
    <citation type="submission" date="2019-08" db="EMBL/GenBank/DDBJ databases">
        <authorList>
            <person name="Kucharzyk K."/>
            <person name="Murdoch R.W."/>
            <person name="Higgins S."/>
            <person name="Loffler F."/>
        </authorList>
    </citation>
    <scope>NUCLEOTIDE SEQUENCE</scope>
</reference>
<organism evidence="2">
    <name type="scientific">bioreactor metagenome</name>
    <dbReference type="NCBI Taxonomy" id="1076179"/>
    <lineage>
        <taxon>unclassified sequences</taxon>
        <taxon>metagenomes</taxon>
        <taxon>ecological metagenomes</taxon>
    </lineage>
</organism>
<evidence type="ECO:0000313" key="2">
    <source>
        <dbReference type="EMBL" id="MPN35926.1"/>
    </source>
</evidence>
<evidence type="ECO:0000256" key="1">
    <source>
        <dbReference type="SAM" id="MobiDB-lite"/>
    </source>
</evidence>